<dbReference type="PANTHER" id="PTHR14787:SF1">
    <property type="entry name" value="ATPASE PAAT"/>
    <property type="match status" value="1"/>
</dbReference>
<evidence type="ECO:0000256" key="1">
    <source>
        <dbReference type="SAM" id="MobiDB-lite"/>
    </source>
</evidence>
<dbReference type="InterPro" id="IPR028043">
    <property type="entry name" value="PAAT-like"/>
</dbReference>
<sequence>MPVPVSVSCGSPWACVAGLSSVLWVRRGPEEVKCESDNLVLLERTADEEDEKSCCLFVECDPQSGEEIISLVLESQARTIEVYAGEEYLGTSRGDVVCTVPSSSSDAVVTLYKTFLKLESSEPVCKVKLLSLGGRLQVLIKSIAVGVTAARPRRLQSFPTRDVDLECVRSMVEGSQLSSGAQQLMSMVQNQQRNHFPFGEQLLCFLRKPNVPAQGGQCQVDGLQIPPDFKSTHQSFACKSGLTESQLYQNSETVSSTSDPGAKTLNNRDSLPPRDDLKEIMSSFVQCSAAKESNMLRHNLLPFLHSLCGEINHLRIGEHRQQSQRSQTEKSAVNVERDYSGTCSFMEELISKQMGAMEKRLLDHIDNRINKLQDLMDARMGLLVNLLQSSHIASRERVTNGEVHIFSDL</sequence>
<organism evidence="2 3">
    <name type="scientific">Pleurodeles waltl</name>
    <name type="common">Iberian ribbed newt</name>
    <dbReference type="NCBI Taxonomy" id="8319"/>
    <lineage>
        <taxon>Eukaryota</taxon>
        <taxon>Metazoa</taxon>
        <taxon>Chordata</taxon>
        <taxon>Craniata</taxon>
        <taxon>Vertebrata</taxon>
        <taxon>Euteleostomi</taxon>
        <taxon>Amphibia</taxon>
        <taxon>Batrachia</taxon>
        <taxon>Caudata</taxon>
        <taxon>Salamandroidea</taxon>
        <taxon>Salamandridae</taxon>
        <taxon>Pleurodelinae</taxon>
        <taxon>Pleurodeles</taxon>
    </lineage>
</organism>
<gene>
    <name evidence="2" type="ORF">NDU88_006234</name>
</gene>
<name>A0AAV7QKU0_PLEWA</name>
<feature type="region of interest" description="Disordered" evidence="1">
    <location>
        <begin position="249"/>
        <end position="274"/>
    </location>
</feature>
<accession>A0AAV7QKU0</accession>
<dbReference type="PANTHER" id="PTHR14787">
    <property type="entry name" value="C10ORF188 FAMILY MEMBER"/>
    <property type="match status" value="1"/>
</dbReference>
<evidence type="ECO:0000313" key="3">
    <source>
        <dbReference type="Proteomes" id="UP001066276"/>
    </source>
</evidence>
<dbReference type="EMBL" id="JANPWB010000010">
    <property type="protein sequence ID" value="KAJ1139871.1"/>
    <property type="molecule type" value="Genomic_DNA"/>
</dbReference>
<comment type="caution">
    <text evidence="2">The sequence shown here is derived from an EMBL/GenBank/DDBJ whole genome shotgun (WGS) entry which is preliminary data.</text>
</comment>
<protein>
    <submittedName>
        <fullName evidence="2">Uncharacterized protein</fullName>
    </submittedName>
</protein>
<dbReference type="AlphaFoldDB" id="A0AAV7QKU0"/>
<dbReference type="Proteomes" id="UP001066276">
    <property type="component" value="Chromosome 6"/>
</dbReference>
<proteinExistence type="predicted"/>
<dbReference type="Pfam" id="PF14958">
    <property type="entry name" value="PAAT-like"/>
    <property type="match status" value="1"/>
</dbReference>
<evidence type="ECO:0000313" key="2">
    <source>
        <dbReference type="EMBL" id="KAJ1139871.1"/>
    </source>
</evidence>
<reference evidence="2" key="1">
    <citation type="journal article" date="2022" name="bioRxiv">
        <title>Sequencing and chromosome-scale assembly of the giantPleurodeles waltlgenome.</title>
        <authorList>
            <person name="Brown T."/>
            <person name="Elewa A."/>
            <person name="Iarovenko S."/>
            <person name="Subramanian E."/>
            <person name="Araus A.J."/>
            <person name="Petzold A."/>
            <person name="Susuki M."/>
            <person name="Suzuki K.-i.T."/>
            <person name="Hayashi T."/>
            <person name="Toyoda A."/>
            <person name="Oliveira C."/>
            <person name="Osipova E."/>
            <person name="Leigh N.D."/>
            <person name="Simon A."/>
            <person name="Yun M.H."/>
        </authorList>
    </citation>
    <scope>NUCLEOTIDE SEQUENCE</scope>
    <source>
        <strain evidence="2">20211129_DDA</strain>
        <tissue evidence="2">Liver</tissue>
    </source>
</reference>
<keyword evidence="3" id="KW-1185">Reference proteome</keyword>
<feature type="compositionally biased region" description="Polar residues" evidence="1">
    <location>
        <begin position="249"/>
        <end position="269"/>
    </location>
</feature>